<dbReference type="EMBL" id="VCEB01000003">
    <property type="protein sequence ID" value="KAB0380580.1"/>
    <property type="molecule type" value="Genomic_DNA"/>
</dbReference>
<dbReference type="Gene3D" id="2.60.40.10">
    <property type="entry name" value="Immunoglobulins"/>
    <property type="match status" value="1"/>
</dbReference>
<evidence type="ECO:0000313" key="5">
    <source>
        <dbReference type="EMBL" id="KAB0380580.1"/>
    </source>
</evidence>
<protein>
    <recommendedName>
        <fullName evidence="4">Ig-like domain-containing protein</fullName>
    </recommendedName>
</protein>
<comment type="caution">
    <text evidence="5">The sequence shown here is derived from an EMBL/GenBank/DDBJ whole genome shotgun (WGS) entry which is preliminary data.</text>
</comment>
<reference evidence="5 6" key="1">
    <citation type="submission" date="2019-06" db="EMBL/GenBank/DDBJ databases">
        <title>Discovery of a novel chromosome fission-fusion reversal in muntjac.</title>
        <authorList>
            <person name="Mudd A.B."/>
            <person name="Bredeson J.V."/>
            <person name="Baum R."/>
            <person name="Hockemeyer D."/>
            <person name="Rokhsar D.S."/>
        </authorList>
    </citation>
    <scope>NUCLEOTIDE SEQUENCE [LARGE SCALE GENOMIC DNA]</scope>
    <source>
        <strain evidence="5">UCam_UCB_Mr</strain>
        <tissue evidence="5">Fibroblast cell line</tissue>
    </source>
</reference>
<dbReference type="InterPro" id="IPR013106">
    <property type="entry name" value="Ig_V-set"/>
</dbReference>
<evidence type="ECO:0000256" key="2">
    <source>
        <dbReference type="ARBA" id="ARBA00023130"/>
    </source>
</evidence>
<dbReference type="GO" id="GO:0019814">
    <property type="term" value="C:immunoglobulin complex"/>
    <property type="evidence" value="ECO:0007669"/>
    <property type="project" value="UniProtKB-KW"/>
</dbReference>
<dbReference type="InterPro" id="IPR003599">
    <property type="entry name" value="Ig_sub"/>
</dbReference>
<dbReference type="GO" id="GO:0005576">
    <property type="term" value="C:extracellular region"/>
    <property type="evidence" value="ECO:0007669"/>
    <property type="project" value="UniProtKB-ARBA"/>
</dbReference>
<keyword evidence="2" id="KW-1064">Adaptive immunity</keyword>
<dbReference type="InterPro" id="IPR013783">
    <property type="entry name" value="Ig-like_fold"/>
</dbReference>
<accession>A0A5J5MKA2</accession>
<evidence type="ECO:0000313" key="6">
    <source>
        <dbReference type="Proteomes" id="UP000326062"/>
    </source>
</evidence>
<evidence type="ECO:0000256" key="3">
    <source>
        <dbReference type="ARBA" id="ARBA00043265"/>
    </source>
</evidence>
<dbReference type="PANTHER" id="PTHR23267">
    <property type="entry name" value="IMMUNOGLOBULIN LIGHT CHAIN"/>
    <property type="match status" value="1"/>
</dbReference>
<name>A0A5J5MKA2_MUNRE</name>
<proteinExistence type="predicted"/>
<dbReference type="SMART" id="SM00409">
    <property type="entry name" value="IG"/>
    <property type="match status" value="1"/>
</dbReference>
<dbReference type="SUPFAM" id="SSF48726">
    <property type="entry name" value="Immunoglobulin"/>
    <property type="match status" value="1"/>
</dbReference>
<dbReference type="AlphaFoldDB" id="A0A5J5MKA2"/>
<evidence type="ECO:0000256" key="1">
    <source>
        <dbReference type="ARBA" id="ARBA00022859"/>
    </source>
</evidence>
<dbReference type="InterPro" id="IPR036179">
    <property type="entry name" value="Ig-like_dom_sf"/>
</dbReference>
<dbReference type="InterPro" id="IPR050150">
    <property type="entry name" value="IgV_Light_Chain"/>
</dbReference>
<sequence length="118" mass="13194">MYCATAVLPWWLRWSDLQVTQSPSFLSASLGCRVSVTCWASQNTGSELDWYPQKPGQDSKLLIYYATRLHTRVPSWFSGSGSGTDFSFTISSLEAEDAATYYCQQDHSIPPTVSHTQT</sequence>
<dbReference type="PROSITE" id="PS50835">
    <property type="entry name" value="IG_LIKE"/>
    <property type="match status" value="1"/>
</dbReference>
<keyword evidence="6" id="KW-1185">Reference proteome</keyword>
<keyword evidence="3" id="KW-1280">Immunoglobulin</keyword>
<dbReference type="InterPro" id="IPR007110">
    <property type="entry name" value="Ig-like_dom"/>
</dbReference>
<dbReference type="Proteomes" id="UP000326062">
    <property type="component" value="Chromosome 3"/>
</dbReference>
<dbReference type="GO" id="GO:0016020">
    <property type="term" value="C:membrane"/>
    <property type="evidence" value="ECO:0007669"/>
    <property type="project" value="UniProtKB-ARBA"/>
</dbReference>
<dbReference type="GO" id="GO:0002250">
    <property type="term" value="P:adaptive immune response"/>
    <property type="evidence" value="ECO:0007669"/>
    <property type="project" value="UniProtKB-KW"/>
</dbReference>
<dbReference type="Pfam" id="PF07686">
    <property type="entry name" value="V-set"/>
    <property type="match status" value="1"/>
</dbReference>
<gene>
    <name evidence="5" type="ORF">FD755_008364</name>
</gene>
<keyword evidence="1" id="KW-0391">Immunity</keyword>
<evidence type="ECO:0000259" key="4">
    <source>
        <dbReference type="PROSITE" id="PS50835"/>
    </source>
</evidence>
<organism evidence="5 6">
    <name type="scientific">Muntiacus reevesi</name>
    <name type="common">Reeves' muntjac</name>
    <name type="synonym">Cervus reevesi</name>
    <dbReference type="NCBI Taxonomy" id="9886"/>
    <lineage>
        <taxon>Eukaryota</taxon>
        <taxon>Metazoa</taxon>
        <taxon>Chordata</taxon>
        <taxon>Craniata</taxon>
        <taxon>Vertebrata</taxon>
        <taxon>Euteleostomi</taxon>
        <taxon>Mammalia</taxon>
        <taxon>Eutheria</taxon>
        <taxon>Laurasiatheria</taxon>
        <taxon>Artiodactyla</taxon>
        <taxon>Ruminantia</taxon>
        <taxon>Pecora</taxon>
        <taxon>Cervidae</taxon>
        <taxon>Muntiacinae</taxon>
        <taxon>Muntiacus</taxon>
    </lineage>
</organism>
<feature type="domain" description="Ig-like" evidence="4">
    <location>
        <begin position="9"/>
        <end position="114"/>
    </location>
</feature>
<dbReference type="SMART" id="SM00406">
    <property type="entry name" value="IGv"/>
    <property type="match status" value="1"/>
</dbReference>
<dbReference type="FunFam" id="2.60.40.10:FF:000212">
    <property type="entry name" value="Immunoglobulin kappa chain variable 12-38"/>
    <property type="match status" value="1"/>
</dbReference>